<evidence type="ECO:0000256" key="3">
    <source>
        <dbReference type="ARBA" id="ARBA00023117"/>
    </source>
</evidence>
<gene>
    <name evidence="8" type="ORF">BESB_000540</name>
</gene>
<evidence type="ECO:0000256" key="4">
    <source>
        <dbReference type="PROSITE-ProRule" id="PRU00023"/>
    </source>
</evidence>
<dbReference type="Pfam" id="PF12796">
    <property type="entry name" value="Ank_2"/>
    <property type="match status" value="1"/>
</dbReference>
<dbReference type="Pfam" id="PF00439">
    <property type="entry name" value="Bromodomain"/>
    <property type="match status" value="1"/>
</dbReference>
<dbReference type="InterPro" id="IPR036770">
    <property type="entry name" value="Ankyrin_rpt-contain_sf"/>
</dbReference>
<dbReference type="PROSITE" id="PS50088">
    <property type="entry name" value="ANK_REPEAT"/>
    <property type="match status" value="2"/>
</dbReference>
<reference evidence="8 9" key="1">
    <citation type="submission" date="2017-09" db="EMBL/GenBank/DDBJ databases">
        <title>Genome sequencing of Besnoitia besnoiti strain Bb-Ger1.</title>
        <authorList>
            <person name="Schares G."/>
            <person name="Venepally P."/>
            <person name="Lorenzi H.A."/>
        </authorList>
    </citation>
    <scope>NUCLEOTIDE SEQUENCE [LARGE SCALE GENOMIC DNA]</scope>
    <source>
        <strain evidence="8 9">Bb-Ger1</strain>
    </source>
</reference>
<dbReference type="Proteomes" id="UP000224006">
    <property type="component" value="Chromosome I"/>
</dbReference>
<feature type="region of interest" description="Disordered" evidence="6">
    <location>
        <begin position="566"/>
        <end position="684"/>
    </location>
</feature>
<feature type="region of interest" description="Disordered" evidence="6">
    <location>
        <begin position="1"/>
        <end position="23"/>
    </location>
</feature>
<organism evidence="8 9">
    <name type="scientific">Besnoitia besnoiti</name>
    <name type="common">Apicomplexan protozoan</name>
    <dbReference type="NCBI Taxonomy" id="94643"/>
    <lineage>
        <taxon>Eukaryota</taxon>
        <taxon>Sar</taxon>
        <taxon>Alveolata</taxon>
        <taxon>Apicomplexa</taxon>
        <taxon>Conoidasida</taxon>
        <taxon>Coccidia</taxon>
        <taxon>Eucoccidiorida</taxon>
        <taxon>Eimeriorina</taxon>
        <taxon>Sarcocystidae</taxon>
        <taxon>Besnoitia</taxon>
    </lineage>
</organism>
<feature type="compositionally biased region" description="Basic and acidic residues" evidence="6">
    <location>
        <begin position="645"/>
        <end position="684"/>
    </location>
</feature>
<feature type="compositionally biased region" description="Low complexity" evidence="6">
    <location>
        <begin position="566"/>
        <end position="623"/>
    </location>
</feature>
<comment type="caution">
    <text evidence="8">The sequence shown here is derived from an EMBL/GenBank/DDBJ whole genome shotgun (WGS) entry which is preliminary data.</text>
</comment>
<evidence type="ECO:0000313" key="9">
    <source>
        <dbReference type="Proteomes" id="UP000224006"/>
    </source>
</evidence>
<dbReference type="Gene3D" id="1.20.920.10">
    <property type="entry name" value="Bromodomain-like"/>
    <property type="match status" value="1"/>
</dbReference>
<dbReference type="VEuPathDB" id="ToxoDB:BESB_000540"/>
<evidence type="ECO:0000256" key="6">
    <source>
        <dbReference type="SAM" id="MobiDB-lite"/>
    </source>
</evidence>
<dbReference type="PRINTS" id="PR00503">
    <property type="entry name" value="BROMODOMAIN"/>
</dbReference>
<keyword evidence="2 4" id="KW-0040">ANK repeat</keyword>
<dbReference type="PANTHER" id="PTHR24198:SF165">
    <property type="entry name" value="ANKYRIN REPEAT-CONTAINING PROTEIN-RELATED"/>
    <property type="match status" value="1"/>
</dbReference>
<dbReference type="PROSITE" id="PS50014">
    <property type="entry name" value="BROMODOMAIN_2"/>
    <property type="match status" value="1"/>
</dbReference>
<protein>
    <submittedName>
        <fullName evidence="8">Bromodomain-containing protein</fullName>
    </submittedName>
</protein>
<feature type="domain" description="Bromo" evidence="7">
    <location>
        <begin position="447"/>
        <end position="517"/>
    </location>
</feature>
<proteinExistence type="predicted"/>
<sequence>MATSAGLASSEPAAAPAAAPASGAPPLIPSPSLAAASPFFPIFRLARQEPVEAFKEAFERTLEKHRLEVAEQNAGVPDGDLPALQAKLIRETHLLVDPTSRGTLLFEVAQRAKDEEAVALAKFLVDEKRLISVAQRDRMQQTCLFYAAREGHVALCSFLIERGCDPNATDSVGQTCLFYASREGRAACIAEILERGGNPNLIDINRQSCLFYAARENRLDAVRVLLEKGADPHVKDTLRKTAWHFAKANNHLAVCALLKGSSGAGALPARTCSSVSSLSSFSSFSGAVPASPNSTSALGAGSGTPLIGLGDADGRGKGAGAGAKGASPGMYGVGDPAGCAEVGQQRKKYRLQFQPLPDECPDLWLFAGNEKLTEFERLFPSLSVWRREEADSSAGAAGQERLSQNHYESIHLAVVQNAQQAALGGAVGMDLLGLWQGAANALLSELSKYEGGHIFEKPVDPKTAPGYYDVVTRPMSFSCIKAKIRKSDYTHPMQFLKDVEQVFINCEIYNQQGSWVWSIGKNMQKFFTNQVMITRFHDYVEKYNKIYNVLARCASENQRAAAASSGASAEAKTGQPAEAALGAADEAKPSDVPSAPTAASAVSAEGEKSAASAAECDAAAGGVEDVKKERGGEASAAAAAQPAAKAEDAEKKEDEAKKQDDAAEEGAKDSGRKRQRDEGAENGE</sequence>
<dbReference type="OrthoDB" id="331470at2759"/>
<evidence type="ECO:0000259" key="7">
    <source>
        <dbReference type="PROSITE" id="PS50014"/>
    </source>
</evidence>
<evidence type="ECO:0000256" key="1">
    <source>
        <dbReference type="ARBA" id="ARBA00022737"/>
    </source>
</evidence>
<dbReference type="STRING" id="94643.A0A2A9MPI0"/>
<keyword evidence="3 5" id="KW-0103">Bromodomain</keyword>
<dbReference type="Gene3D" id="1.25.40.20">
    <property type="entry name" value="Ankyrin repeat-containing domain"/>
    <property type="match status" value="1"/>
</dbReference>
<feature type="repeat" description="ANK" evidence="4">
    <location>
        <begin position="205"/>
        <end position="237"/>
    </location>
</feature>
<dbReference type="InterPro" id="IPR002110">
    <property type="entry name" value="Ankyrin_rpt"/>
</dbReference>
<dbReference type="PANTHER" id="PTHR24198">
    <property type="entry name" value="ANKYRIN REPEAT AND PROTEIN KINASE DOMAIN-CONTAINING PROTEIN"/>
    <property type="match status" value="1"/>
</dbReference>
<dbReference type="SUPFAM" id="SSF47370">
    <property type="entry name" value="Bromodomain"/>
    <property type="match status" value="1"/>
</dbReference>
<dbReference type="SMART" id="SM00248">
    <property type="entry name" value="ANK"/>
    <property type="match status" value="3"/>
</dbReference>
<feature type="compositionally biased region" description="Low complexity" evidence="6">
    <location>
        <begin position="633"/>
        <end position="644"/>
    </location>
</feature>
<dbReference type="AlphaFoldDB" id="A0A2A9MPI0"/>
<dbReference type="InterPro" id="IPR001487">
    <property type="entry name" value="Bromodomain"/>
</dbReference>
<evidence type="ECO:0000313" key="8">
    <source>
        <dbReference type="EMBL" id="PFH37712.1"/>
    </source>
</evidence>
<dbReference type="PROSITE" id="PS50297">
    <property type="entry name" value="ANK_REP_REGION"/>
    <property type="match status" value="1"/>
</dbReference>
<keyword evidence="1" id="KW-0677">Repeat</keyword>
<name>A0A2A9MPI0_BESBE</name>
<keyword evidence="9" id="KW-1185">Reference proteome</keyword>
<dbReference type="SUPFAM" id="SSF48403">
    <property type="entry name" value="Ankyrin repeat"/>
    <property type="match status" value="1"/>
</dbReference>
<feature type="repeat" description="ANK" evidence="4">
    <location>
        <begin position="139"/>
        <end position="171"/>
    </location>
</feature>
<dbReference type="CDD" id="cd04369">
    <property type="entry name" value="Bromodomain"/>
    <property type="match status" value="1"/>
</dbReference>
<dbReference type="RefSeq" id="XP_029221721.1">
    <property type="nucleotide sequence ID" value="XM_029358809.1"/>
</dbReference>
<dbReference type="SMART" id="SM00297">
    <property type="entry name" value="BROMO"/>
    <property type="match status" value="1"/>
</dbReference>
<dbReference type="KEGG" id="bbes:BESB_000540"/>
<dbReference type="InterPro" id="IPR036427">
    <property type="entry name" value="Bromodomain-like_sf"/>
</dbReference>
<dbReference type="InterPro" id="IPR018359">
    <property type="entry name" value="Bromodomain_CS"/>
</dbReference>
<dbReference type="GeneID" id="40305117"/>
<dbReference type="EMBL" id="NWUJ01000001">
    <property type="protein sequence ID" value="PFH37712.1"/>
    <property type="molecule type" value="Genomic_DNA"/>
</dbReference>
<evidence type="ECO:0000256" key="2">
    <source>
        <dbReference type="ARBA" id="ARBA00023043"/>
    </source>
</evidence>
<dbReference type="PROSITE" id="PS00633">
    <property type="entry name" value="BROMODOMAIN_1"/>
    <property type="match status" value="1"/>
</dbReference>
<accession>A0A2A9MPI0</accession>
<evidence type="ECO:0000256" key="5">
    <source>
        <dbReference type="PROSITE-ProRule" id="PRU00035"/>
    </source>
</evidence>